<keyword evidence="1" id="KW-0812">Transmembrane</keyword>
<feature type="transmembrane region" description="Helical" evidence="1">
    <location>
        <begin position="128"/>
        <end position="145"/>
    </location>
</feature>
<organism evidence="2 3">
    <name type="scientific">Lepidopterella palustris CBS 459.81</name>
    <dbReference type="NCBI Taxonomy" id="1314670"/>
    <lineage>
        <taxon>Eukaryota</taxon>
        <taxon>Fungi</taxon>
        <taxon>Dikarya</taxon>
        <taxon>Ascomycota</taxon>
        <taxon>Pezizomycotina</taxon>
        <taxon>Dothideomycetes</taxon>
        <taxon>Pleosporomycetidae</taxon>
        <taxon>Mytilinidiales</taxon>
        <taxon>Argynnaceae</taxon>
        <taxon>Lepidopterella</taxon>
    </lineage>
</organism>
<dbReference type="OrthoDB" id="72269at2759"/>
<keyword evidence="1" id="KW-0472">Membrane</keyword>
<keyword evidence="1" id="KW-1133">Transmembrane helix</keyword>
<gene>
    <name evidence="2" type="ORF">K432DRAFT_446472</name>
</gene>
<evidence type="ECO:0000313" key="2">
    <source>
        <dbReference type="EMBL" id="OCK75779.1"/>
    </source>
</evidence>
<feature type="transmembrane region" description="Helical" evidence="1">
    <location>
        <begin position="91"/>
        <end position="108"/>
    </location>
</feature>
<dbReference type="Proteomes" id="UP000250266">
    <property type="component" value="Unassembled WGS sequence"/>
</dbReference>
<keyword evidence="3" id="KW-1185">Reference proteome</keyword>
<evidence type="ECO:0000313" key="3">
    <source>
        <dbReference type="Proteomes" id="UP000250266"/>
    </source>
</evidence>
<name>A0A8E2JAT9_9PEZI</name>
<reference evidence="2 3" key="1">
    <citation type="journal article" date="2016" name="Nat. Commun.">
        <title>Ectomycorrhizal ecology is imprinted in the genome of the dominant symbiotic fungus Cenococcum geophilum.</title>
        <authorList>
            <consortium name="DOE Joint Genome Institute"/>
            <person name="Peter M."/>
            <person name="Kohler A."/>
            <person name="Ohm R.A."/>
            <person name="Kuo A."/>
            <person name="Krutzmann J."/>
            <person name="Morin E."/>
            <person name="Arend M."/>
            <person name="Barry K.W."/>
            <person name="Binder M."/>
            <person name="Choi C."/>
            <person name="Clum A."/>
            <person name="Copeland A."/>
            <person name="Grisel N."/>
            <person name="Haridas S."/>
            <person name="Kipfer T."/>
            <person name="LaButti K."/>
            <person name="Lindquist E."/>
            <person name="Lipzen A."/>
            <person name="Maire R."/>
            <person name="Meier B."/>
            <person name="Mihaltcheva S."/>
            <person name="Molinier V."/>
            <person name="Murat C."/>
            <person name="Poggeler S."/>
            <person name="Quandt C.A."/>
            <person name="Sperisen C."/>
            <person name="Tritt A."/>
            <person name="Tisserant E."/>
            <person name="Crous P.W."/>
            <person name="Henrissat B."/>
            <person name="Nehls U."/>
            <person name="Egli S."/>
            <person name="Spatafora J.W."/>
            <person name="Grigoriev I.V."/>
            <person name="Martin F.M."/>
        </authorList>
    </citation>
    <scope>NUCLEOTIDE SEQUENCE [LARGE SCALE GENOMIC DNA]</scope>
    <source>
        <strain evidence="2 3">CBS 459.81</strain>
    </source>
</reference>
<protein>
    <submittedName>
        <fullName evidence="2">Uncharacterized protein</fullName>
    </submittedName>
</protein>
<accession>A0A8E2JAT9</accession>
<dbReference type="EMBL" id="KV745275">
    <property type="protein sequence ID" value="OCK75779.1"/>
    <property type="molecule type" value="Genomic_DNA"/>
</dbReference>
<proteinExistence type="predicted"/>
<feature type="transmembrane region" description="Helical" evidence="1">
    <location>
        <begin position="60"/>
        <end position="79"/>
    </location>
</feature>
<dbReference type="AlphaFoldDB" id="A0A8E2JAT9"/>
<feature type="transmembrane region" description="Helical" evidence="1">
    <location>
        <begin position="166"/>
        <end position="188"/>
    </location>
</feature>
<sequence length="320" mass="34921">MSASSASVTPNITSDNRISLAVLATILLWGVSLCNGTVKALFLSVWHGSLGEGVPLKTNYTGIPLVDLPTALLVAFFFYGTNGHDQGYQLFLLDTYSTLQSAFVWLYVESARSGNKPKWIQSPVVFGLVWQCFGAAISLPLYYAIHLQWFMRSKTTPVSDLNTARAIPASFVLGAIAPVVVGMLPTWLGPRSRAAIHHQDILAAWQPDPVWVSWIFTTLASLGSWATAGTTSCAEDSYQWIRGSYLLAATSSAAGHLYVIERILTSNDESLSIIRMYVSFLGLRACRSLRHISARAVAIPTVRPHNHRAIELVLGLSARL</sequence>
<evidence type="ECO:0000256" key="1">
    <source>
        <dbReference type="SAM" id="Phobius"/>
    </source>
</evidence>